<protein>
    <submittedName>
        <fullName evidence="1">Putative secreted protein</fullName>
    </submittedName>
</protein>
<sequence>MYFFCVFVYYLEVFLITRDRKEAVVEFYVDHKAMLRMGVCQLQLSQSMQYTKFELLGGSRHQRPNSKSKTYDEKLRMIKPEKKFVLTKHNCRNFCVTYNAIL</sequence>
<accession>A0A6B0UFI2</accession>
<evidence type="ECO:0000313" key="1">
    <source>
        <dbReference type="EMBL" id="MXU88527.1"/>
    </source>
</evidence>
<reference evidence="1" key="1">
    <citation type="submission" date="2019-12" db="EMBL/GenBank/DDBJ databases">
        <title>An insight into the sialome of adult female Ixodes ricinus ticks feeding for 6 days.</title>
        <authorList>
            <person name="Perner J."/>
            <person name="Ribeiro J.M.C."/>
        </authorList>
    </citation>
    <scope>NUCLEOTIDE SEQUENCE</scope>
    <source>
        <strain evidence="1">Semi-engorged</strain>
        <tissue evidence="1">Salivary glands</tissue>
    </source>
</reference>
<name>A0A6B0UFI2_IXORI</name>
<dbReference type="EMBL" id="GIFC01006444">
    <property type="protein sequence ID" value="MXU88527.1"/>
    <property type="molecule type" value="Transcribed_RNA"/>
</dbReference>
<proteinExistence type="predicted"/>
<organism evidence="1">
    <name type="scientific">Ixodes ricinus</name>
    <name type="common">Common tick</name>
    <name type="synonym">Acarus ricinus</name>
    <dbReference type="NCBI Taxonomy" id="34613"/>
    <lineage>
        <taxon>Eukaryota</taxon>
        <taxon>Metazoa</taxon>
        <taxon>Ecdysozoa</taxon>
        <taxon>Arthropoda</taxon>
        <taxon>Chelicerata</taxon>
        <taxon>Arachnida</taxon>
        <taxon>Acari</taxon>
        <taxon>Parasitiformes</taxon>
        <taxon>Ixodida</taxon>
        <taxon>Ixodoidea</taxon>
        <taxon>Ixodidae</taxon>
        <taxon>Ixodinae</taxon>
        <taxon>Ixodes</taxon>
    </lineage>
</organism>
<dbReference type="AlphaFoldDB" id="A0A6B0UFI2"/>